<evidence type="ECO:0000256" key="3">
    <source>
        <dbReference type="ARBA" id="ARBA00022763"/>
    </source>
</evidence>
<dbReference type="GO" id="GO:0006298">
    <property type="term" value="P:mismatch repair"/>
    <property type="evidence" value="ECO:0007669"/>
    <property type="project" value="InterPro"/>
</dbReference>
<accession>A0A7I4XW42</accession>
<protein>
    <submittedName>
        <fullName evidence="9">DNA_MISMATCH_REPAIR_2 domain-containing protein</fullName>
    </submittedName>
</protein>
<comment type="similarity">
    <text evidence="1 6">Belongs to the DNA mismatch repair MutS family.</text>
</comment>
<dbReference type="SMART" id="SM00533">
    <property type="entry name" value="MUTSd"/>
    <property type="match status" value="1"/>
</dbReference>
<name>A0A7I4XW42_HAECO</name>
<dbReference type="Gene3D" id="3.40.1170.10">
    <property type="entry name" value="DNA repair protein MutS, domain I"/>
    <property type="match status" value="1"/>
</dbReference>
<dbReference type="InterPro" id="IPR036678">
    <property type="entry name" value="MutS_con_dom_sf"/>
</dbReference>
<dbReference type="InterPro" id="IPR007696">
    <property type="entry name" value="DNA_mismatch_repair_MutS_core"/>
</dbReference>
<evidence type="ECO:0000313" key="8">
    <source>
        <dbReference type="Proteomes" id="UP000025227"/>
    </source>
</evidence>
<keyword evidence="3 6" id="KW-0227">DNA damage</keyword>
<dbReference type="InterPro" id="IPR007860">
    <property type="entry name" value="DNA_mmatch_repair_MutS_con_dom"/>
</dbReference>
<keyword evidence="2 6" id="KW-0547">Nucleotide-binding</keyword>
<dbReference type="InterPro" id="IPR016151">
    <property type="entry name" value="DNA_mismatch_repair_MutS_N"/>
</dbReference>
<dbReference type="Pfam" id="PF05192">
    <property type="entry name" value="MutS_III"/>
    <property type="match status" value="1"/>
</dbReference>
<dbReference type="OrthoDB" id="10252754at2759"/>
<dbReference type="SMART" id="SM00534">
    <property type="entry name" value="MUTSac"/>
    <property type="match status" value="1"/>
</dbReference>
<organism evidence="8 9">
    <name type="scientific">Haemonchus contortus</name>
    <name type="common">Barber pole worm</name>
    <dbReference type="NCBI Taxonomy" id="6289"/>
    <lineage>
        <taxon>Eukaryota</taxon>
        <taxon>Metazoa</taxon>
        <taxon>Ecdysozoa</taxon>
        <taxon>Nematoda</taxon>
        <taxon>Chromadorea</taxon>
        <taxon>Rhabditida</taxon>
        <taxon>Rhabditina</taxon>
        <taxon>Rhabditomorpha</taxon>
        <taxon>Strongyloidea</taxon>
        <taxon>Trichostrongylidae</taxon>
        <taxon>Haemonchus</taxon>
    </lineage>
</organism>
<evidence type="ECO:0000313" key="9">
    <source>
        <dbReference type="WBParaSite" id="HCON_00011270-00001"/>
    </source>
</evidence>
<dbReference type="GO" id="GO:0032301">
    <property type="term" value="C:MutSalpha complex"/>
    <property type="evidence" value="ECO:0007669"/>
    <property type="project" value="TreeGrafter"/>
</dbReference>
<dbReference type="WBParaSite" id="HCON_00011270-00001">
    <property type="protein sequence ID" value="HCON_00011270-00001"/>
    <property type="gene ID" value="HCON_00011270"/>
</dbReference>
<evidence type="ECO:0000256" key="1">
    <source>
        <dbReference type="ARBA" id="ARBA00006271"/>
    </source>
</evidence>
<comment type="function">
    <text evidence="6">Component of the post-replicative DNA mismatch repair system (MMR).</text>
</comment>
<dbReference type="Proteomes" id="UP000025227">
    <property type="component" value="Unplaced"/>
</dbReference>
<keyword evidence="5 6" id="KW-0238">DNA-binding</keyword>
<keyword evidence="8" id="KW-1185">Reference proteome</keyword>
<dbReference type="GO" id="GO:0030983">
    <property type="term" value="F:mismatched DNA binding"/>
    <property type="evidence" value="ECO:0007669"/>
    <property type="project" value="InterPro"/>
</dbReference>
<dbReference type="Gene3D" id="3.40.50.300">
    <property type="entry name" value="P-loop containing nucleotide triphosphate hydrolases"/>
    <property type="match status" value="1"/>
</dbReference>
<dbReference type="PIRSF" id="PIRSF005813">
    <property type="entry name" value="MSH2"/>
    <property type="match status" value="1"/>
</dbReference>
<evidence type="ECO:0000259" key="7">
    <source>
        <dbReference type="PROSITE" id="PS00486"/>
    </source>
</evidence>
<dbReference type="SUPFAM" id="SSF53150">
    <property type="entry name" value="DNA repair protein MutS, domain II"/>
    <property type="match status" value="1"/>
</dbReference>
<dbReference type="InterPro" id="IPR036187">
    <property type="entry name" value="DNA_mismatch_repair_MutS_sf"/>
</dbReference>
<dbReference type="PROSITE" id="PS00486">
    <property type="entry name" value="DNA_MISMATCH_REPAIR_2"/>
    <property type="match status" value="1"/>
</dbReference>
<dbReference type="Pfam" id="PF05190">
    <property type="entry name" value="MutS_IV"/>
    <property type="match status" value="1"/>
</dbReference>
<dbReference type="GO" id="GO:0140664">
    <property type="term" value="F:ATP-dependent DNA damage sensor activity"/>
    <property type="evidence" value="ECO:0007669"/>
    <property type="project" value="InterPro"/>
</dbReference>
<evidence type="ECO:0000256" key="4">
    <source>
        <dbReference type="ARBA" id="ARBA00022840"/>
    </source>
</evidence>
<dbReference type="InterPro" id="IPR007861">
    <property type="entry name" value="DNA_mismatch_repair_MutS_clamp"/>
</dbReference>
<dbReference type="InterPro" id="IPR011184">
    <property type="entry name" value="DNA_mismatch_repair_Msh2"/>
</dbReference>
<evidence type="ECO:0000256" key="6">
    <source>
        <dbReference type="RuleBase" id="RU003756"/>
    </source>
</evidence>
<evidence type="ECO:0000256" key="2">
    <source>
        <dbReference type="ARBA" id="ARBA00022741"/>
    </source>
</evidence>
<dbReference type="AlphaFoldDB" id="A0A7I4XW42"/>
<dbReference type="GO" id="GO:0005524">
    <property type="term" value="F:ATP binding"/>
    <property type="evidence" value="ECO:0007669"/>
    <property type="project" value="UniProtKB-KW"/>
</dbReference>
<dbReference type="Gene3D" id="3.30.420.110">
    <property type="entry name" value="MutS, connector domain"/>
    <property type="match status" value="1"/>
</dbReference>
<sequence length="852" mass="94736">MESADKSLLRSLNTKAAGTVAIFDKGDYYACYGDDAVLLATEVFMSDVCLKTVTIKGGVLQYLTMNYGQYQRTVRELLMFMRYRIELYGLESDQWTIKAKGTIGNLGDFEEIIGEATGGGNVIMAIKIANGEDNKVSISFMDMLDFRVLTSEFIDSPLFAQVEHCIVGIGPRECLVYGDEGECPFSGKERPKKLSALLRKVGVLETSEANVANTADWVEVQNIFRPGSEVDSLSDNLKRCLCGLYNYLKMDEQDAYMHKFSLSTYRTSGFMHIDAGAVRALELFALNYHQDAKGTSGTVYGLLNKCRSAPGQRLLREWLARPLCELRQITERQDVIESLVLNSDVRRTLSDMLLPKVPDSSQLARKLVLSKAKLQDCYRVYQLAMLLRHFETALRDLYDNDEKNAPAVKDVMLEPICYGLLQFDKYCQLIRSTVDDDYYKKTGDFRIRPDIDPELLRISDEMATLEKQAEKARAKIASRLDIDSVKLDCTPQQGFLFRVTLKEEKNLRSCKFITIVDTTKGGGVRFKDDDLIELNERYQVLNDIYRAAQQDLEKKVVATCAGYAPALSGLSSVLATIDVVTSLARLVADSAGEYVRPKLEPMGSGVFELRKCRHPVLEAMIDEHFIPNDIDLGTNRLIVLTGANMGGKSTYLRSAAISALLAQIGSFVPASYARLSVLDGIFTRVGASDQQTRGISTFMAEMLDSATILETATSNSLVIVDELGRGTSTYDGFGLAWAIANDLLNRVRCFCLFATHFHEMGAIANQPGATAMQMSVAEQNGQLTMLYEVRPGVAQSSFGIHVSRNVGFPEHIVEEASRILEELENPASEADIDDLIMKFKTADDAQLMQLLV</sequence>
<reference evidence="9" key="1">
    <citation type="submission" date="2020-12" db="UniProtKB">
        <authorList>
            <consortium name="WormBaseParasite"/>
        </authorList>
    </citation>
    <scope>IDENTIFICATION</scope>
    <source>
        <strain evidence="9">MHco3</strain>
    </source>
</reference>
<dbReference type="Pfam" id="PF01624">
    <property type="entry name" value="MutS_I"/>
    <property type="match status" value="1"/>
</dbReference>
<dbReference type="PANTHER" id="PTHR11361">
    <property type="entry name" value="DNA MISMATCH REPAIR PROTEIN MUTS FAMILY MEMBER"/>
    <property type="match status" value="1"/>
</dbReference>
<dbReference type="InterPro" id="IPR045076">
    <property type="entry name" value="MutS"/>
</dbReference>
<evidence type="ECO:0000256" key="5">
    <source>
        <dbReference type="ARBA" id="ARBA00023125"/>
    </source>
</evidence>
<keyword evidence="4" id="KW-0067">ATP-binding</keyword>
<keyword evidence="6" id="KW-0234">DNA repair</keyword>
<dbReference type="Gene3D" id="1.10.1420.10">
    <property type="match status" value="2"/>
</dbReference>
<dbReference type="OMA" id="KLYYAIL"/>
<dbReference type="InterPro" id="IPR007695">
    <property type="entry name" value="DNA_mismatch_repair_MutS-lik_N"/>
</dbReference>
<dbReference type="SUPFAM" id="SSF48334">
    <property type="entry name" value="DNA repair protein MutS, domain III"/>
    <property type="match status" value="1"/>
</dbReference>
<dbReference type="InterPro" id="IPR000432">
    <property type="entry name" value="DNA_mismatch_repair_MutS_C"/>
</dbReference>
<dbReference type="Pfam" id="PF00488">
    <property type="entry name" value="MutS_V"/>
    <property type="match status" value="1"/>
</dbReference>
<proteinExistence type="inferred from homology"/>
<dbReference type="Pfam" id="PF05188">
    <property type="entry name" value="MutS_II"/>
    <property type="match status" value="1"/>
</dbReference>
<dbReference type="PANTHER" id="PTHR11361:SF145">
    <property type="entry name" value="DNA MISMATCH REPAIR PROTEINS MUTS FAMILY DOMAIN-CONTAINING PROTEIN"/>
    <property type="match status" value="1"/>
</dbReference>
<dbReference type="SUPFAM" id="SSF52540">
    <property type="entry name" value="P-loop containing nucleoside triphosphate hydrolases"/>
    <property type="match status" value="1"/>
</dbReference>
<dbReference type="InterPro" id="IPR027417">
    <property type="entry name" value="P-loop_NTPase"/>
</dbReference>
<feature type="domain" description="DNA mismatch repair proteins mutS family" evidence="7">
    <location>
        <begin position="716"/>
        <end position="732"/>
    </location>
</feature>